<evidence type="ECO:0000313" key="3">
    <source>
        <dbReference type="EMBL" id="KRN66110.1"/>
    </source>
</evidence>
<keyword evidence="4" id="KW-1185">Reference proteome</keyword>
<dbReference type="Pfam" id="PF00561">
    <property type="entry name" value="Abhydrolase_1"/>
    <property type="match status" value="1"/>
</dbReference>
<reference evidence="3 4" key="1">
    <citation type="journal article" date="2015" name="Genome Announc.">
        <title>Expanding the biotechnology potential of lactobacilli through comparative genomics of 213 strains and associated genera.</title>
        <authorList>
            <person name="Sun Z."/>
            <person name="Harris H.M."/>
            <person name="McCann A."/>
            <person name="Guo C."/>
            <person name="Argimon S."/>
            <person name="Zhang W."/>
            <person name="Yang X."/>
            <person name="Jeffery I.B."/>
            <person name="Cooney J.C."/>
            <person name="Kagawa T.F."/>
            <person name="Liu W."/>
            <person name="Song Y."/>
            <person name="Salvetti E."/>
            <person name="Wrobel A."/>
            <person name="Rasinkangas P."/>
            <person name="Parkhill J."/>
            <person name="Rea M.C."/>
            <person name="O'Sullivan O."/>
            <person name="Ritari J."/>
            <person name="Douillard F.P."/>
            <person name="Paul Ross R."/>
            <person name="Yang R."/>
            <person name="Briner A.E."/>
            <person name="Felis G.E."/>
            <person name="de Vos W.M."/>
            <person name="Barrangou R."/>
            <person name="Klaenhammer T.R."/>
            <person name="Caufield P.W."/>
            <person name="Cui Y."/>
            <person name="Zhang H."/>
            <person name="O'Toole P.W."/>
        </authorList>
    </citation>
    <scope>NUCLEOTIDE SEQUENCE [LARGE SCALE GENOMIC DNA]</scope>
    <source>
        <strain evidence="3 4">DSM 17757</strain>
    </source>
</reference>
<dbReference type="OrthoDB" id="9805423at2"/>
<evidence type="ECO:0000256" key="1">
    <source>
        <dbReference type="ARBA" id="ARBA00022801"/>
    </source>
</evidence>
<dbReference type="PANTHER" id="PTHR43798:SF31">
    <property type="entry name" value="AB HYDROLASE SUPERFAMILY PROTEIN YCLE"/>
    <property type="match status" value="1"/>
</dbReference>
<proteinExistence type="predicted"/>
<gene>
    <name evidence="3" type="ORF">IV80_GL001672</name>
</gene>
<dbReference type="PANTHER" id="PTHR43798">
    <property type="entry name" value="MONOACYLGLYCEROL LIPASE"/>
    <property type="match status" value="1"/>
</dbReference>
<dbReference type="InterPro" id="IPR050266">
    <property type="entry name" value="AB_hydrolase_sf"/>
</dbReference>
<dbReference type="SUPFAM" id="SSF53474">
    <property type="entry name" value="alpha/beta-Hydrolases"/>
    <property type="match status" value="1"/>
</dbReference>
<dbReference type="Proteomes" id="UP000051568">
    <property type="component" value="Unassembled WGS sequence"/>
</dbReference>
<keyword evidence="1" id="KW-0378">Hydrolase</keyword>
<dbReference type="GO" id="GO:0016787">
    <property type="term" value="F:hydrolase activity"/>
    <property type="evidence" value="ECO:0007669"/>
    <property type="project" value="UniProtKB-KW"/>
</dbReference>
<evidence type="ECO:0000259" key="2">
    <source>
        <dbReference type="Pfam" id="PF00561"/>
    </source>
</evidence>
<keyword evidence="3" id="KW-0560">Oxidoreductase</keyword>
<dbReference type="InterPro" id="IPR000073">
    <property type="entry name" value="AB_hydrolase_1"/>
</dbReference>
<organism evidence="3 4">
    <name type="scientific">Pediococcus cellicola</name>
    <dbReference type="NCBI Taxonomy" id="319652"/>
    <lineage>
        <taxon>Bacteria</taxon>
        <taxon>Bacillati</taxon>
        <taxon>Bacillota</taxon>
        <taxon>Bacilli</taxon>
        <taxon>Lactobacillales</taxon>
        <taxon>Lactobacillaceae</taxon>
        <taxon>Pediococcus</taxon>
    </lineage>
</organism>
<keyword evidence="3" id="KW-0575">Peroxidase</keyword>
<dbReference type="STRING" id="319652.IV80_GL001672"/>
<dbReference type="GO" id="GO:0004601">
    <property type="term" value="F:peroxidase activity"/>
    <property type="evidence" value="ECO:0007669"/>
    <property type="project" value="UniProtKB-KW"/>
</dbReference>
<dbReference type="AlphaFoldDB" id="A0A0R2IN13"/>
<dbReference type="GO" id="GO:0016020">
    <property type="term" value="C:membrane"/>
    <property type="evidence" value="ECO:0007669"/>
    <property type="project" value="TreeGrafter"/>
</dbReference>
<sequence>MNFQTTDHVRLDYTDQGEGQPVMLLTGFGGAKEIWHRQKEALLSQHFRVIALDFRNQGRSQHVSWGLRLSRLATDVHELGEALHLRNQVLIGNSMGAAVIWAYLSLFGDSEITRIVVVDQSPKMISDETWSFGFKGLNWQTFASRLKKPLGSSTFKHIDDDTFALVNQVHTEAPFDAQIDYPLLLNHATQDWRDVIEHLEIPMLLVAGKQSPYFDYHFAFAVQQMSSLVKVAVVPESGHVVMAEQSHLFNTLMLCFLGNGIKS</sequence>
<feature type="domain" description="AB hydrolase-1" evidence="2">
    <location>
        <begin position="21"/>
        <end position="140"/>
    </location>
</feature>
<dbReference type="PATRIC" id="fig|319652.3.peg.1693"/>
<dbReference type="RefSeq" id="WP_057751414.1">
    <property type="nucleotide sequence ID" value="NZ_BJVH01000007.1"/>
</dbReference>
<name>A0A0R2IN13_9LACO</name>
<dbReference type="EMBL" id="JQBR01000006">
    <property type="protein sequence ID" value="KRN66110.1"/>
    <property type="molecule type" value="Genomic_DNA"/>
</dbReference>
<evidence type="ECO:0000313" key="4">
    <source>
        <dbReference type="Proteomes" id="UP000051568"/>
    </source>
</evidence>
<dbReference type="Gene3D" id="3.40.50.1820">
    <property type="entry name" value="alpha/beta hydrolase"/>
    <property type="match status" value="1"/>
</dbReference>
<protein>
    <submittedName>
        <fullName evidence="3">Halo peroxidase</fullName>
    </submittedName>
</protein>
<accession>A0A0R2IN13</accession>
<comment type="caution">
    <text evidence="3">The sequence shown here is derived from an EMBL/GenBank/DDBJ whole genome shotgun (WGS) entry which is preliminary data.</text>
</comment>
<dbReference type="InterPro" id="IPR029058">
    <property type="entry name" value="AB_hydrolase_fold"/>
</dbReference>